<accession>A0A8H5B8E4</accession>
<dbReference type="GO" id="GO:0070292">
    <property type="term" value="P:N-acylphosphatidylethanolamine metabolic process"/>
    <property type="evidence" value="ECO:0007669"/>
    <property type="project" value="TreeGrafter"/>
</dbReference>
<comment type="caution">
    <text evidence="2">The sequence shown here is derived from an EMBL/GenBank/DDBJ whole genome shotgun (WGS) entry which is preliminary data.</text>
</comment>
<dbReference type="PANTHER" id="PTHR15032:SF4">
    <property type="entry name" value="N-ACYL-PHOSPHATIDYLETHANOLAMINE-HYDROLYZING PHOSPHOLIPASE D"/>
    <property type="match status" value="1"/>
</dbReference>
<dbReference type="AlphaFoldDB" id="A0A8H5B8E4"/>
<proteinExistence type="predicted"/>
<name>A0A8H5B8E4_9AGAR</name>
<feature type="domain" description="Metallo-beta-lactamase" evidence="1">
    <location>
        <begin position="118"/>
        <end position="355"/>
    </location>
</feature>
<dbReference type="SUPFAM" id="SSF56281">
    <property type="entry name" value="Metallo-hydrolase/oxidoreductase"/>
    <property type="match status" value="1"/>
</dbReference>
<dbReference type="GO" id="GO:0005737">
    <property type="term" value="C:cytoplasm"/>
    <property type="evidence" value="ECO:0007669"/>
    <property type="project" value="TreeGrafter"/>
</dbReference>
<dbReference type="Pfam" id="PF12706">
    <property type="entry name" value="Lactamase_B_2"/>
    <property type="match status" value="1"/>
</dbReference>
<dbReference type="GO" id="GO:0070291">
    <property type="term" value="P:N-acylethanolamine metabolic process"/>
    <property type="evidence" value="ECO:0007669"/>
    <property type="project" value="TreeGrafter"/>
</dbReference>
<keyword evidence="3" id="KW-1185">Reference proteome</keyword>
<dbReference type="PANTHER" id="PTHR15032">
    <property type="entry name" value="N-ACYL-PHOSPHATIDYLETHANOLAMINE-HYDROLYZING PHOSPHOLIPASE D"/>
    <property type="match status" value="1"/>
</dbReference>
<evidence type="ECO:0000259" key="1">
    <source>
        <dbReference type="Pfam" id="PF12706"/>
    </source>
</evidence>
<dbReference type="EMBL" id="JAACJJ010000030">
    <property type="protein sequence ID" value="KAF5318519.1"/>
    <property type="molecule type" value="Genomic_DNA"/>
</dbReference>
<dbReference type="OrthoDB" id="332863at2759"/>
<evidence type="ECO:0000313" key="2">
    <source>
        <dbReference type="EMBL" id="KAF5318519.1"/>
    </source>
</evidence>
<reference evidence="2 3" key="1">
    <citation type="journal article" date="2020" name="ISME J.">
        <title>Uncovering the hidden diversity of litter-decomposition mechanisms in mushroom-forming fungi.</title>
        <authorList>
            <person name="Floudas D."/>
            <person name="Bentzer J."/>
            <person name="Ahren D."/>
            <person name="Johansson T."/>
            <person name="Persson P."/>
            <person name="Tunlid A."/>
        </authorList>
    </citation>
    <scope>NUCLEOTIDE SEQUENCE [LARGE SCALE GENOMIC DNA]</scope>
    <source>
        <strain evidence="2 3">CBS 101986</strain>
    </source>
</reference>
<sequence>MTSPTIRVFETESDARKDAGKPAHWVDDEGTAFKNPWASWREHDWRDQLYIVFGHSKNCPTPPSNISSLIPSRPPTWDAGDEGAAKIKATWMGHASFFVEFPARGSQGGSPRTTRGVRILFDPIFSERCSPIDWAGFRRITPPACSFEELPEVDVVVISHDHYDHLDQPTIKKFTLLKRVPQFFTTLGNKKLLMSMGVPDDHCHVLDWWDSRRIEVLLPTQSPGSEVPATIDLFCTPSQHNVGRNFMDRFHYAKSLWASWVAQEVLVDTQLAPKSVFFAGDTGYRAVLDGQDQEKVPVCEAFKQIGERFGPIDLAMIPIGAYAPRRYMSPIHCSPDDSVLLFKDIKAKHGVGMHWGTFVLTTEPIMDPPAKLKEACTRYVVPSDLFICTEIGETGLY</sequence>
<dbReference type="Gene3D" id="3.60.15.10">
    <property type="entry name" value="Ribonuclease Z/Hydroxyacylglutathione hydrolase-like"/>
    <property type="match status" value="1"/>
</dbReference>
<dbReference type="GO" id="GO:0070290">
    <property type="term" value="F:N-acylphosphatidylethanolamine-specific phospholipase D activity"/>
    <property type="evidence" value="ECO:0007669"/>
    <property type="project" value="TreeGrafter"/>
</dbReference>
<evidence type="ECO:0000313" key="3">
    <source>
        <dbReference type="Proteomes" id="UP000567179"/>
    </source>
</evidence>
<dbReference type="InterPro" id="IPR036866">
    <property type="entry name" value="RibonucZ/Hydroxyglut_hydro"/>
</dbReference>
<organism evidence="2 3">
    <name type="scientific">Psilocybe cf. subviscida</name>
    <dbReference type="NCBI Taxonomy" id="2480587"/>
    <lineage>
        <taxon>Eukaryota</taxon>
        <taxon>Fungi</taxon>
        <taxon>Dikarya</taxon>
        <taxon>Basidiomycota</taxon>
        <taxon>Agaricomycotina</taxon>
        <taxon>Agaricomycetes</taxon>
        <taxon>Agaricomycetidae</taxon>
        <taxon>Agaricales</taxon>
        <taxon>Agaricineae</taxon>
        <taxon>Strophariaceae</taxon>
        <taxon>Psilocybe</taxon>
    </lineage>
</organism>
<protein>
    <recommendedName>
        <fullName evidence="1">Metallo-beta-lactamase domain-containing protein</fullName>
    </recommendedName>
</protein>
<dbReference type="Proteomes" id="UP000567179">
    <property type="component" value="Unassembled WGS sequence"/>
</dbReference>
<dbReference type="InterPro" id="IPR001279">
    <property type="entry name" value="Metallo-B-lactamas"/>
</dbReference>
<gene>
    <name evidence="2" type="ORF">D9619_010899</name>
</gene>